<dbReference type="AlphaFoldDB" id="A0AAV7ET07"/>
<dbReference type="Proteomes" id="UP000825729">
    <property type="component" value="Unassembled WGS sequence"/>
</dbReference>
<dbReference type="InterPro" id="IPR036291">
    <property type="entry name" value="NAD(P)-bd_dom_sf"/>
</dbReference>
<dbReference type="PRINTS" id="PR00080">
    <property type="entry name" value="SDRFAMILY"/>
</dbReference>
<comment type="caution">
    <text evidence="2">The sequence shown here is derived from an EMBL/GenBank/DDBJ whole genome shotgun (WGS) entry which is preliminary data.</text>
</comment>
<dbReference type="InterPro" id="IPR002347">
    <property type="entry name" value="SDR_fam"/>
</dbReference>
<evidence type="ECO:0000313" key="3">
    <source>
        <dbReference type="Proteomes" id="UP000825729"/>
    </source>
</evidence>
<reference evidence="2 3" key="1">
    <citation type="submission" date="2021-07" db="EMBL/GenBank/DDBJ databases">
        <title>The Aristolochia fimbriata genome: insights into angiosperm evolution, floral development and chemical biosynthesis.</title>
        <authorList>
            <person name="Jiao Y."/>
        </authorList>
    </citation>
    <scope>NUCLEOTIDE SEQUENCE [LARGE SCALE GENOMIC DNA]</scope>
    <source>
        <strain evidence="2">IBCAS-2021</strain>
        <tissue evidence="2">Leaf</tissue>
    </source>
</reference>
<dbReference type="Gene3D" id="3.40.50.720">
    <property type="entry name" value="NAD(P)-binding Rossmann-like Domain"/>
    <property type="match status" value="1"/>
</dbReference>
<gene>
    <name evidence="2" type="ORF">H6P81_004658</name>
</gene>
<proteinExistence type="inferred from homology"/>
<evidence type="ECO:0000256" key="1">
    <source>
        <dbReference type="RuleBase" id="RU000363"/>
    </source>
</evidence>
<dbReference type="CDD" id="cd05233">
    <property type="entry name" value="SDR_c"/>
    <property type="match status" value="1"/>
</dbReference>
<dbReference type="FunFam" id="3.40.50.720:FF:000084">
    <property type="entry name" value="Short-chain dehydrogenase reductase"/>
    <property type="match status" value="1"/>
</dbReference>
<comment type="similarity">
    <text evidence="1">Belongs to the short-chain dehydrogenases/reductases (SDR) family.</text>
</comment>
<protein>
    <submittedName>
        <fullName evidence="2">Uncharacterized protein</fullName>
    </submittedName>
</protein>
<dbReference type="EMBL" id="JAINDJ010000003">
    <property type="protein sequence ID" value="KAG9451754.1"/>
    <property type="molecule type" value="Genomic_DNA"/>
</dbReference>
<dbReference type="SUPFAM" id="SSF51735">
    <property type="entry name" value="NAD(P)-binding Rossmann-fold domains"/>
    <property type="match status" value="1"/>
</dbReference>
<dbReference type="PANTHER" id="PTHR44375">
    <property type="entry name" value="BETA-KETOACYL-ACP REDUCTASE-LIKE PROTEIN-RELATED"/>
    <property type="match status" value="1"/>
</dbReference>
<sequence length="273" mass="29543">MGYRGLEGKVVMVTGASSGLGRDFCLNLAEAGCKIIAAARRVQYLSSLCEEIDQFDRREYSSKSSSSFALELDVTAPEPVIDAAVQRAWDAFGRIDALVNNAGVRGNVLSPLDLTEDEWNKMLRTNVTGSWLVAKSVCRRMRDCKTGGSVINISSISALNRSIVPGGLAYIASKTALDSVTKVMALELGRQRIRVNSIAPGLFESEITKKLMQQQWIHAVAEKIVPLRSWGVSDPALTSLVRFLIHDASGYVTGNVFIVDGGTTLPGIIYSSL</sequence>
<dbReference type="Pfam" id="PF00106">
    <property type="entry name" value="adh_short"/>
    <property type="match status" value="1"/>
</dbReference>
<organism evidence="2 3">
    <name type="scientific">Aristolochia fimbriata</name>
    <name type="common">White veined hardy Dutchman's pipe vine</name>
    <dbReference type="NCBI Taxonomy" id="158543"/>
    <lineage>
        <taxon>Eukaryota</taxon>
        <taxon>Viridiplantae</taxon>
        <taxon>Streptophyta</taxon>
        <taxon>Embryophyta</taxon>
        <taxon>Tracheophyta</taxon>
        <taxon>Spermatophyta</taxon>
        <taxon>Magnoliopsida</taxon>
        <taxon>Magnoliidae</taxon>
        <taxon>Piperales</taxon>
        <taxon>Aristolochiaceae</taxon>
        <taxon>Aristolochia</taxon>
    </lineage>
</organism>
<name>A0AAV7ET07_ARIFI</name>
<dbReference type="PRINTS" id="PR00081">
    <property type="entry name" value="GDHRDH"/>
</dbReference>
<dbReference type="PANTHER" id="PTHR44375:SF2">
    <property type="entry name" value="BETA-KETOACYL-ACP REDUCTASE-LIKE PROTEIN-RELATED"/>
    <property type="match status" value="1"/>
</dbReference>
<accession>A0AAV7ET07</accession>
<evidence type="ECO:0000313" key="2">
    <source>
        <dbReference type="EMBL" id="KAG9451754.1"/>
    </source>
</evidence>
<keyword evidence="3" id="KW-1185">Reference proteome</keyword>